<evidence type="ECO:0000256" key="1">
    <source>
        <dbReference type="SAM" id="Phobius"/>
    </source>
</evidence>
<keyword evidence="1" id="KW-0812">Transmembrane</keyword>
<keyword evidence="1" id="KW-1133">Transmembrane helix</keyword>
<dbReference type="EMBL" id="CP069213">
    <property type="protein sequence ID" value="QRH02296.1"/>
    <property type="molecule type" value="Genomic_DNA"/>
</dbReference>
<dbReference type="RefSeq" id="WP_203325913.1">
    <property type="nucleotide sequence ID" value="NZ_CP069213.1"/>
</dbReference>
<gene>
    <name evidence="2" type="ORF">JQC75_02400</name>
</gene>
<proteinExistence type="predicted"/>
<feature type="transmembrane region" description="Helical" evidence="1">
    <location>
        <begin position="27"/>
        <end position="51"/>
    </location>
</feature>
<name>A0ABX7G4R3_9GAMM</name>
<dbReference type="Proteomes" id="UP000596252">
    <property type="component" value="Chromosome"/>
</dbReference>
<sequence>MSNELKALLCNALVCPGSGHLLLGKKWLGWLILLLTAISLSLLLGDIYQVANDIANEIMSGMLPLDMPQILAQIHSRSAAIGSGALYLLIGVWLFGVLDSLRWLIRRRATRQ</sequence>
<keyword evidence="3" id="KW-1185">Reference proteome</keyword>
<organism evidence="2 3">
    <name type="scientific">Shewanella litorisediminis</name>
    <dbReference type="NCBI Taxonomy" id="1173586"/>
    <lineage>
        <taxon>Bacteria</taxon>
        <taxon>Pseudomonadati</taxon>
        <taxon>Pseudomonadota</taxon>
        <taxon>Gammaproteobacteria</taxon>
        <taxon>Alteromonadales</taxon>
        <taxon>Shewanellaceae</taxon>
        <taxon>Shewanella</taxon>
    </lineage>
</organism>
<reference evidence="2 3" key="1">
    <citation type="journal article" date="2012" name="Antonie Van Leeuwenhoek">
        <title>Shewanella litorisediminis sp. nov., a gammaproteobacterium isolated from a tidal flat sediment.</title>
        <authorList>
            <person name="Lee M.H."/>
            <person name="Yoon J.H."/>
        </authorList>
    </citation>
    <scope>NUCLEOTIDE SEQUENCE [LARGE SCALE GENOMIC DNA]</scope>
    <source>
        <strain evidence="2 3">SMK1-12</strain>
    </source>
</reference>
<keyword evidence="1" id="KW-0472">Membrane</keyword>
<evidence type="ECO:0000313" key="2">
    <source>
        <dbReference type="EMBL" id="QRH02296.1"/>
    </source>
</evidence>
<accession>A0ABX7G4R3</accession>
<feature type="transmembrane region" description="Helical" evidence="1">
    <location>
        <begin position="85"/>
        <end position="105"/>
    </location>
</feature>
<evidence type="ECO:0000313" key="3">
    <source>
        <dbReference type="Proteomes" id="UP000596252"/>
    </source>
</evidence>
<protein>
    <submittedName>
        <fullName evidence="2">Uncharacterized protein</fullName>
    </submittedName>
</protein>